<sequence length="139" mass="14544">MESAAGCGGGGLAPEVLYPALLCLQRQEAIFVGHSHRCSTCEVPGRRTYSQANTKAPCTTAISWPGPQPARVCRATEATAPSFGAGRPSAQVLVYGTAGGGHRPSRDKEWRGGFPIAPSGSDGMQLDDEVLNLYAPTRT</sequence>
<dbReference type="VEuPathDB" id="FungiDB:MAPG_02435"/>
<reference evidence="2" key="4">
    <citation type="journal article" date="2015" name="G3 (Bethesda)">
        <title>Genome sequences of three phytopathogenic species of the Magnaporthaceae family of fungi.</title>
        <authorList>
            <person name="Okagaki L.H."/>
            <person name="Nunes C.C."/>
            <person name="Sailsbery J."/>
            <person name="Clay B."/>
            <person name="Brown D."/>
            <person name="John T."/>
            <person name="Oh Y."/>
            <person name="Young N."/>
            <person name="Fitzgerald M."/>
            <person name="Haas B.J."/>
            <person name="Zeng Q."/>
            <person name="Young S."/>
            <person name="Adiconis X."/>
            <person name="Fan L."/>
            <person name="Levin J.Z."/>
            <person name="Mitchell T.K."/>
            <person name="Okubara P.A."/>
            <person name="Farman M.L."/>
            <person name="Kohn L.M."/>
            <person name="Birren B."/>
            <person name="Ma L.-J."/>
            <person name="Dean R.A."/>
        </authorList>
    </citation>
    <scope>NUCLEOTIDE SEQUENCE</scope>
    <source>
        <strain evidence="2">ATCC 64411 / 73-15</strain>
    </source>
</reference>
<organism evidence="2 3">
    <name type="scientific">Magnaporthiopsis poae (strain ATCC 64411 / 73-15)</name>
    <name type="common">Kentucky bluegrass fungus</name>
    <name type="synonym">Magnaporthe poae</name>
    <dbReference type="NCBI Taxonomy" id="644358"/>
    <lineage>
        <taxon>Eukaryota</taxon>
        <taxon>Fungi</taxon>
        <taxon>Dikarya</taxon>
        <taxon>Ascomycota</taxon>
        <taxon>Pezizomycotina</taxon>
        <taxon>Sordariomycetes</taxon>
        <taxon>Sordariomycetidae</taxon>
        <taxon>Magnaporthales</taxon>
        <taxon>Magnaporthaceae</taxon>
        <taxon>Magnaporthiopsis</taxon>
    </lineage>
</organism>
<protein>
    <submittedName>
        <fullName evidence="1 2">Uncharacterized protein</fullName>
    </submittedName>
</protein>
<name>A0A0C4DRC7_MAGP6</name>
<reference evidence="3" key="2">
    <citation type="submission" date="2010-05" db="EMBL/GenBank/DDBJ databases">
        <title>The genome sequence of Magnaporthe poae strain ATCC 64411.</title>
        <authorList>
            <person name="Ma L.-J."/>
            <person name="Dead R."/>
            <person name="Young S."/>
            <person name="Zeng Q."/>
            <person name="Koehrsen M."/>
            <person name="Alvarado L."/>
            <person name="Berlin A."/>
            <person name="Chapman S.B."/>
            <person name="Chen Z."/>
            <person name="Freedman E."/>
            <person name="Gellesch M."/>
            <person name="Goldberg J."/>
            <person name="Griggs A."/>
            <person name="Gujja S."/>
            <person name="Heilman E.R."/>
            <person name="Heiman D."/>
            <person name="Hepburn T."/>
            <person name="Howarth C."/>
            <person name="Jen D."/>
            <person name="Larson L."/>
            <person name="Mehta T."/>
            <person name="Neiman D."/>
            <person name="Pearson M."/>
            <person name="Roberts A."/>
            <person name="Saif S."/>
            <person name="Shea T."/>
            <person name="Shenoy N."/>
            <person name="Sisk P."/>
            <person name="Stolte C."/>
            <person name="Sykes S."/>
            <person name="Walk T."/>
            <person name="White J."/>
            <person name="Yandava C."/>
            <person name="Haas B."/>
            <person name="Nusbaum C."/>
            <person name="Birren B."/>
        </authorList>
    </citation>
    <scope>NUCLEOTIDE SEQUENCE [LARGE SCALE GENOMIC DNA]</scope>
    <source>
        <strain evidence="3">ATCC 64411 / 73-15</strain>
    </source>
</reference>
<evidence type="ECO:0000313" key="1">
    <source>
        <dbReference type="EMBL" id="KLU83373.1"/>
    </source>
</evidence>
<evidence type="ECO:0000313" key="2">
    <source>
        <dbReference type="EnsemblFungi" id="MAPG_02435T0"/>
    </source>
</evidence>
<dbReference type="Proteomes" id="UP000011715">
    <property type="component" value="Unassembled WGS sequence"/>
</dbReference>
<dbReference type="EMBL" id="ADBL01000609">
    <property type="status" value="NOT_ANNOTATED_CDS"/>
    <property type="molecule type" value="Genomic_DNA"/>
</dbReference>
<keyword evidence="3" id="KW-1185">Reference proteome</keyword>
<evidence type="ECO:0000313" key="3">
    <source>
        <dbReference type="Proteomes" id="UP000011715"/>
    </source>
</evidence>
<accession>A0A0C4DRC7</accession>
<dbReference type="AlphaFoldDB" id="A0A0C4DRC7"/>
<dbReference type="EnsemblFungi" id="MAPG_02435T0">
    <property type="protein sequence ID" value="MAPG_02435T0"/>
    <property type="gene ID" value="MAPG_02435"/>
</dbReference>
<reference evidence="2" key="5">
    <citation type="submission" date="2015-06" db="UniProtKB">
        <authorList>
            <consortium name="EnsemblFungi"/>
        </authorList>
    </citation>
    <scope>IDENTIFICATION</scope>
    <source>
        <strain evidence="2">ATCC 64411</strain>
    </source>
</reference>
<dbReference type="EMBL" id="GL876967">
    <property type="protein sequence ID" value="KLU83373.1"/>
    <property type="molecule type" value="Genomic_DNA"/>
</dbReference>
<gene>
    <name evidence="1" type="ORF">MAPG_02435</name>
</gene>
<reference evidence="1" key="1">
    <citation type="submission" date="2010-05" db="EMBL/GenBank/DDBJ databases">
        <title>The Genome Sequence of Magnaporthe poae strain ATCC 64411.</title>
        <authorList>
            <consortium name="The Broad Institute Genome Sequencing Platform"/>
            <consortium name="Broad Institute Genome Sequencing Center for Infectious Disease"/>
            <person name="Ma L.-J."/>
            <person name="Dead R."/>
            <person name="Young S."/>
            <person name="Zeng Q."/>
            <person name="Koehrsen M."/>
            <person name="Alvarado L."/>
            <person name="Berlin A."/>
            <person name="Chapman S.B."/>
            <person name="Chen Z."/>
            <person name="Freedman E."/>
            <person name="Gellesch M."/>
            <person name="Goldberg J."/>
            <person name="Griggs A."/>
            <person name="Gujja S."/>
            <person name="Heilman E.R."/>
            <person name="Heiman D."/>
            <person name="Hepburn T."/>
            <person name="Howarth C."/>
            <person name="Jen D."/>
            <person name="Larson L."/>
            <person name="Mehta T."/>
            <person name="Neiman D."/>
            <person name="Pearson M."/>
            <person name="Roberts A."/>
            <person name="Saif S."/>
            <person name="Shea T."/>
            <person name="Shenoy N."/>
            <person name="Sisk P."/>
            <person name="Stolte C."/>
            <person name="Sykes S."/>
            <person name="Walk T."/>
            <person name="White J."/>
            <person name="Yandava C."/>
            <person name="Haas B."/>
            <person name="Nusbaum C."/>
            <person name="Birren B."/>
        </authorList>
    </citation>
    <scope>NUCLEOTIDE SEQUENCE</scope>
    <source>
        <strain evidence="1">ATCC 64411</strain>
    </source>
</reference>
<proteinExistence type="predicted"/>
<reference evidence="1" key="3">
    <citation type="submission" date="2011-03" db="EMBL/GenBank/DDBJ databases">
        <title>Annotation of Magnaporthe poae ATCC 64411.</title>
        <authorList>
            <person name="Ma L.-J."/>
            <person name="Dead R."/>
            <person name="Young S.K."/>
            <person name="Zeng Q."/>
            <person name="Gargeya S."/>
            <person name="Fitzgerald M."/>
            <person name="Haas B."/>
            <person name="Abouelleil A."/>
            <person name="Alvarado L."/>
            <person name="Arachchi H.M."/>
            <person name="Berlin A."/>
            <person name="Brown A."/>
            <person name="Chapman S.B."/>
            <person name="Chen Z."/>
            <person name="Dunbar C."/>
            <person name="Freedman E."/>
            <person name="Gearin G."/>
            <person name="Gellesch M."/>
            <person name="Goldberg J."/>
            <person name="Griggs A."/>
            <person name="Gujja S."/>
            <person name="Heiman D."/>
            <person name="Howarth C."/>
            <person name="Larson L."/>
            <person name="Lui A."/>
            <person name="MacDonald P.J.P."/>
            <person name="Mehta T."/>
            <person name="Montmayeur A."/>
            <person name="Murphy C."/>
            <person name="Neiman D."/>
            <person name="Pearson M."/>
            <person name="Priest M."/>
            <person name="Roberts A."/>
            <person name="Saif S."/>
            <person name="Shea T."/>
            <person name="Shenoy N."/>
            <person name="Sisk P."/>
            <person name="Stolte C."/>
            <person name="Sykes S."/>
            <person name="Yandava C."/>
            <person name="Wortman J."/>
            <person name="Nusbaum C."/>
            <person name="Birren B."/>
        </authorList>
    </citation>
    <scope>NUCLEOTIDE SEQUENCE</scope>
    <source>
        <strain evidence="1">ATCC 64411</strain>
    </source>
</reference>